<sequence>MEENDITEIISEKFSRVSTDREKALEGYCKKVHQFCPPGQPGPVGPPGSQGPKGERGDKGFPGVPGQMGHRGLPGLPGEKGSQGRPGLDGRDGIPGEPGLDGMPGRNGYDGVPGVNGKPGLSGKDGRNGTDGRPGLPGPQGPPGPLGPKGLTGPKGKPGRHGRDGDPGKPGGTFYQINGKNVSELLIPPSIAGAQMNPMGPVVVHEGENIRLHCSAIGNPNPHVTWLKLGKRPISRGAWQDTGVAGHTLNVTRVNRVHMGQYKCVADNGIPPQASQTFNLEVYFPPLIRIYNQVVEVTTGSSAVLECETEAFPDSIRYWERSDGRLLENGNKYQIDNSLDRDLYKARMQLNITRVHPSDMVYKYYCVSKNELKTIRGELQIQEQQLGRPRQQFGEKKTSIYGNLPPEQVSEEDLCGPPVHCPECETCSASGVSLIDLISRWNIRKFGNIKYDADYLNRTTNCVLYAVGKPVYHRYTDHNNGCWMRDSSPHVEKDSEKIWVTQDDDSKHLYQFDNKTMFRRNSPSKTYTLSYPFQGNAHVIYNGSFFYHAKSTNKIIKFNLVNNNSYNLSLPFPYLSNVSNLYSGQYNYMDFSVDDNGLWVIFPVPESNNTAVMKVDANMMKYNYIWNVSINHHRVGEMFIVCGVLYAVDSVTDRNTKIRFALDLYNEKLLDVNLAFSNPFRKTTMIGYNHRNKELYTWDKGNQLTYPVRYHELGYHNLTDRDDKSLTSEFVQRDTGTGYDIYR</sequence>
<evidence type="ECO:0000256" key="1">
    <source>
        <dbReference type="ARBA" id="ARBA00004236"/>
    </source>
</evidence>
<dbReference type="InterPro" id="IPR050605">
    <property type="entry name" value="Olfactomedin-like_domain"/>
</dbReference>
<evidence type="ECO:0000256" key="2">
    <source>
        <dbReference type="ARBA" id="ARBA00004613"/>
    </source>
</evidence>
<dbReference type="FunFam" id="2.60.40.10:FF:000328">
    <property type="entry name" value="CLUMA_CG000981, isoform A"/>
    <property type="match status" value="1"/>
</dbReference>
<feature type="domain" description="Ig-like" evidence="13">
    <location>
        <begin position="285"/>
        <end position="382"/>
    </location>
</feature>
<dbReference type="InterPro" id="IPR003112">
    <property type="entry name" value="Olfac-like_dom"/>
</dbReference>
<dbReference type="PROSITE" id="PS51132">
    <property type="entry name" value="OLF"/>
    <property type="match status" value="1"/>
</dbReference>
<dbReference type="InterPro" id="IPR003599">
    <property type="entry name" value="Ig_sub"/>
</dbReference>
<evidence type="ECO:0000259" key="14">
    <source>
        <dbReference type="PROSITE" id="PS51132"/>
    </source>
</evidence>
<dbReference type="InterPro" id="IPR003598">
    <property type="entry name" value="Ig_sub2"/>
</dbReference>
<dbReference type="GO" id="GO:0005886">
    <property type="term" value="C:plasma membrane"/>
    <property type="evidence" value="ECO:0007669"/>
    <property type="project" value="UniProtKB-SubCell"/>
</dbReference>
<protein>
    <recommendedName>
        <fullName evidence="17">Colmedin</fullName>
    </recommendedName>
</protein>
<comment type="caution">
    <text evidence="11">Lacks conserved residue(s) required for the propagation of feature annotation.</text>
</comment>
<dbReference type="Pfam" id="PF01391">
    <property type="entry name" value="Collagen"/>
    <property type="match status" value="2"/>
</dbReference>
<dbReference type="AlphaFoldDB" id="A0AA38I6R9"/>
<dbReference type="Proteomes" id="UP001168821">
    <property type="component" value="Unassembled WGS sequence"/>
</dbReference>
<keyword evidence="6" id="KW-0677">Repeat</keyword>
<evidence type="ECO:0000256" key="3">
    <source>
        <dbReference type="ARBA" id="ARBA00022475"/>
    </source>
</evidence>
<feature type="domain" description="Ig-like" evidence="13">
    <location>
        <begin position="189"/>
        <end position="281"/>
    </location>
</feature>
<name>A0AA38I6R9_9CUCU</name>
<feature type="compositionally biased region" description="Pro residues" evidence="12">
    <location>
        <begin position="136"/>
        <end position="146"/>
    </location>
</feature>
<keyword evidence="10" id="KW-0393">Immunoglobulin domain</keyword>
<dbReference type="GO" id="GO:0005615">
    <property type="term" value="C:extracellular space"/>
    <property type="evidence" value="ECO:0007669"/>
    <property type="project" value="TreeGrafter"/>
</dbReference>
<feature type="domain" description="Olfactomedin-like" evidence="14">
    <location>
        <begin position="461"/>
        <end position="712"/>
    </location>
</feature>
<keyword evidence="3" id="KW-1003">Cell membrane</keyword>
<dbReference type="PANTHER" id="PTHR23192:SF85">
    <property type="entry name" value="GLIOMEDIN"/>
    <property type="match status" value="1"/>
</dbReference>
<evidence type="ECO:0000313" key="15">
    <source>
        <dbReference type="EMBL" id="KAJ3650095.1"/>
    </source>
</evidence>
<dbReference type="EMBL" id="JALNTZ010000006">
    <property type="protein sequence ID" value="KAJ3650095.1"/>
    <property type="molecule type" value="Genomic_DNA"/>
</dbReference>
<organism evidence="15 16">
    <name type="scientific">Zophobas morio</name>
    <dbReference type="NCBI Taxonomy" id="2755281"/>
    <lineage>
        <taxon>Eukaryota</taxon>
        <taxon>Metazoa</taxon>
        <taxon>Ecdysozoa</taxon>
        <taxon>Arthropoda</taxon>
        <taxon>Hexapoda</taxon>
        <taxon>Insecta</taxon>
        <taxon>Pterygota</taxon>
        <taxon>Neoptera</taxon>
        <taxon>Endopterygota</taxon>
        <taxon>Coleoptera</taxon>
        <taxon>Polyphaga</taxon>
        <taxon>Cucujiformia</taxon>
        <taxon>Tenebrionidae</taxon>
        <taxon>Zophobas</taxon>
    </lineage>
</organism>
<evidence type="ECO:0000256" key="12">
    <source>
        <dbReference type="SAM" id="MobiDB-lite"/>
    </source>
</evidence>
<dbReference type="GO" id="GO:0007165">
    <property type="term" value="P:signal transduction"/>
    <property type="evidence" value="ECO:0007669"/>
    <property type="project" value="TreeGrafter"/>
</dbReference>
<keyword evidence="5" id="KW-0732">Signal</keyword>
<evidence type="ECO:0008006" key="17">
    <source>
        <dbReference type="Google" id="ProtNLM"/>
    </source>
</evidence>
<dbReference type="Pfam" id="PF02191">
    <property type="entry name" value="OLF"/>
    <property type="match status" value="1"/>
</dbReference>
<dbReference type="Pfam" id="PF13927">
    <property type="entry name" value="Ig_3"/>
    <property type="match status" value="2"/>
</dbReference>
<evidence type="ECO:0000256" key="4">
    <source>
        <dbReference type="ARBA" id="ARBA00022525"/>
    </source>
</evidence>
<comment type="subcellular location">
    <subcellularLocation>
        <location evidence="1">Cell membrane</location>
    </subcellularLocation>
    <subcellularLocation>
        <location evidence="2">Secreted</location>
    </subcellularLocation>
</comment>
<dbReference type="Gene3D" id="2.60.40.10">
    <property type="entry name" value="Immunoglobulins"/>
    <property type="match status" value="2"/>
</dbReference>
<dbReference type="PROSITE" id="PS50835">
    <property type="entry name" value="IG_LIKE"/>
    <property type="match status" value="2"/>
</dbReference>
<evidence type="ECO:0000256" key="5">
    <source>
        <dbReference type="ARBA" id="ARBA00022729"/>
    </source>
</evidence>
<dbReference type="InterPro" id="IPR008160">
    <property type="entry name" value="Collagen"/>
</dbReference>
<dbReference type="InterPro" id="IPR036179">
    <property type="entry name" value="Ig-like_dom_sf"/>
</dbReference>
<evidence type="ECO:0000256" key="8">
    <source>
        <dbReference type="ARBA" id="ARBA00023157"/>
    </source>
</evidence>
<accession>A0AA38I6R9</accession>
<evidence type="ECO:0000256" key="9">
    <source>
        <dbReference type="ARBA" id="ARBA00023180"/>
    </source>
</evidence>
<evidence type="ECO:0000256" key="11">
    <source>
        <dbReference type="PROSITE-ProRule" id="PRU00446"/>
    </source>
</evidence>
<dbReference type="SMART" id="SM00284">
    <property type="entry name" value="OLF"/>
    <property type="match status" value="1"/>
</dbReference>
<evidence type="ECO:0000313" key="16">
    <source>
        <dbReference type="Proteomes" id="UP001168821"/>
    </source>
</evidence>
<gene>
    <name evidence="15" type="ORF">Zmor_021803</name>
</gene>
<feature type="region of interest" description="Disordered" evidence="12">
    <location>
        <begin position="32"/>
        <end position="176"/>
    </location>
</feature>
<keyword evidence="4" id="KW-0964">Secreted</keyword>
<evidence type="ECO:0000256" key="6">
    <source>
        <dbReference type="ARBA" id="ARBA00022737"/>
    </source>
</evidence>
<evidence type="ECO:0000259" key="13">
    <source>
        <dbReference type="PROSITE" id="PS50835"/>
    </source>
</evidence>
<evidence type="ECO:0000256" key="7">
    <source>
        <dbReference type="ARBA" id="ARBA00023136"/>
    </source>
</evidence>
<dbReference type="SMART" id="SM00408">
    <property type="entry name" value="IGc2"/>
    <property type="match status" value="2"/>
</dbReference>
<dbReference type="InterPro" id="IPR013783">
    <property type="entry name" value="Ig-like_fold"/>
</dbReference>
<evidence type="ECO:0000256" key="10">
    <source>
        <dbReference type="ARBA" id="ARBA00023319"/>
    </source>
</evidence>
<proteinExistence type="predicted"/>
<keyword evidence="16" id="KW-1185">Reference proteome</keyword>
<dbReference type="SUPFAM" id="SSF48726">
    <property type="entry name" value="Immunoglobulin"/>
    <property type="match status" value="2"/>
</dbReference>
<dbReference type="InterPro" id="IPR007110">
    <property type="entry name" value="Ig-like_dom"/>
</dbReference>
<dbReference type="PANTHER" id="PTHR23192">
    <property type="entry name" value="OLFACTOMEDIN-RELATED"/>
    <property type="match status" value="1"/>
</dbReference>
<dbReference type="SMART" id="SM00409">
    <property type="entry name" value="IG"/>
    <property type="match status" value="2"/>
</dbReference>
<keyword evidence="9" id="KW-0325">Glycoprotein</keyword>
<comment type="caution">
    <text evidence="15">The sequence shown here is derived from an EMBL/GenBank/DDBJ whole genome shotgun (WGS) entry which is preliminary data.</text>
</comment>
<keyword evidence="7" id="KW-0472">Membrane</keyword>
<reference evidence="15" key="1">
    <citation type="journal article" date="2023" name="G3 (Bethesda)">
        <title>Whole genome assemblies of Zophobas morio and Tenebrio molitor.</title>
        <authorList>
            <person name="Kaur S."/>
            <person name="Stinson S.A."/>
            <person name="diCenzo G.C."/>
        </authorList>
    </citation>
    <scope>NUCLEOTIDE SEQUENCE</scope>
    <source>
        <strain evidence="15">QUZm001</strain>
    </source>
</reference>
<keyword evidence="8" id="KW-1015">Disulfide bond</keyword>